<evidence type="ECO:0000256" key="1">
    <source>
        <dbReference type="SAM" id="MobiDB-lite"/>
    </source>
</evidence>
<evidence type="ECO:0000313" key="4">
    <source>
        <dbReference type="Proteomes" id="UP000011116"/>
    </source>
</evidence>
<accession>A0A8I7BHD5</accession>
<reference evidence="3" key="2">
    <citation type="submission" date="2020-10" db="EMBL/GenBank/DDBJ databases">
        <authorList>
            <person name="Scholz U."/>
            <person name="Mascher M."/>
            <person name="Fiebig A."/>
        </authorList>
    </citation>
    <scope>NUCLEOTIDE SEQUENCE [LARGE SCALE GENOMIC DNA]</scope>
    <source>
        <strain evidence="3">cv. Morex</strain>
    </source>
</reference>
<protein>
    <recommendedName>
        <fullName evidence="2">DUF3615 domain-containing protein</fullName>
    </recommendedName>
</protein>
<dbReference type="InterPro" id="IPR022059">
    <property type="entry name" value="DUF3615"/>
</dbReference>
<feature type="region of interest" description="Disordered" evidence="1">
    <location>
        <begin position="1"/>
        <end position="41"/>
    </location>
</feature>
<evidence type="ECO:0000259" key="2">
    <source>
        <dbReference type="Pfam" id="PF12274"/>
    </source>
</evidence>
<reference evidence="4" key="1">
    <citation type="journal article" date="2012" name="Nature">
        <title>A physical, genetic and functional sequence assembly of the barley genome.</title>
        <authorList>
            <consortium name="The International Barley Genome Sequencing Consortium"/>
            <person name="Mayer K.F."/>
            <person name="Waugh R."/>
            <person name="Brown J.W."/>
            <person name="Schulman A."/>
            <person name="Langridge P."/>
            <person name="Platzer M."/>
            <person name="Fincher G.B."/>
            <person name="Muehlbauer G.J."/>
            <person name="Sato K."/>
            <person name="Close T.J."/>
            <person name="Wise R.P."/>
            <person name="Stein N."/>
        </authorList>
    </citation>
    <scope>NUCLEOTIDE SEQUENCE [LARGE SCALE GENOMIC DNA]</scope>
    <source>
        <strain evidence="4">cv. Morex</strain>
    </source>
</reference>
<feature type="compositionally biased region" description="Basic and acidic residues" evidence="1">
    <location>
        <begin position="17"/>
        <end position="31"/>
    </location>
</feature>
<organism evidence="3 4">
    <name type="scientific">Hordeum vulgare subsp. vulgare</name>
    <name type="common">Domesticated barley</name>
    <dbReference type="NCBI Taxonomy" id="112509"/>
    <lineage>
        <taxon>Eukaryota</taxon>
        <taxon>Viridiplantae</taxon>
        <taxon>Streptophyta</taxon>
        <taxon>Embryophyta</taxon>
        <taxon>Tracheophyta</taxon>
        <taxon>Spermatophyta</taxon>
        <taxon>Magnoliopsida</taxon>
        <taxon>Liliopsida</taxon>
        <taxon>Poales</taxon>
        <taxon>Poaceae</taxon>
        <taxon>BOP clade</taxon>
        <taxon>Pooideae</taxon>
        <taxon>Triticodae</taxon>
        <taxon>Triticeae</taxon>
        <taxon>Hordeinae</taxon>
        <taxon>Hordeum</taxon>
    </lineage>
</organism>
<dbReference type="PANTHER" id="PTHR33326:SF51">
    <property type="match status" value="1"/>
</dbReference>
<reference evidence="3" key="3">
    <citation type="submission" date="2022-01" db="UniProtKB">
        <authorList>
            <consortium name="EnsemblPlants"/>
        </authorList>
    </citation>
    <scope>IDENTIFICATION</scope>
    <source>
        <strain evidence="3">subsp. vulgare</strain>
    </source>
</reference>
<evidence type="ECO:0000313" key="3">
    <source>
        <dbReference type="EnsemblPlants" id="HORVU.MOREX.r3.6HG0611500.1"/>
    </source>
</evidence>
<dbReference type="PANTHER" id="PTHR33326">
    <property type="entry name" value="OS05G0543800 PROTEIN"/>
    <property type="match status" value="1"/>
</dbReference>
<dbReference type="Gramene" id="HORVU.MOREX.r3.6HG0611500.1">
    <property type="protein sequence ID" value="HORVU.MOREX.r3.6HG0611500.1"/>
    <property type="gene ID" value="HORVU.MOREX.r3.6HG0611500"/>
</dbReference>
<dbReference type="Proteomes" id="UP000011116">
    <property type="component" value="Chromosome 6H"/>
</dbReference>
<name>A0A8I7BHD5_HORVV</name>
<keyword evidence="4" id="KW-1185">Reference proteome</keyword>
<dbReference type="Pfam" id="PF12274">
    <property type="entry name" value="DUF3615"/>
    <property type="match status" value="1"/>
</dbReference>
<proteinExistence type="predicted"/>
<feature type="domain" description="DUF3615" evidence="2">
    <location>
        <begin position="193"/>
        <end position="295"/>
    </location>
</feature>
<dbReference type="EnsemblPlants" id="HORVU.MOREX.r3.6HG0611500.1">
    <property type="protein sequence ID" value="HORVU.MOREX.r3.6HG0611500.1"/>
    <property type="gene ID" value="HORVU.MOREX.r3.6HG0611500"/>
</dbReference>
<dbReference type="AlphaFoldDB" id="A0A8I7BHD5"/>
<dbReference type="Gramene" id="HORVU.MOREX.r2.6HG0507080.1">
    <property type="protein sequence ID" value="HORVU.MOREX.r2.6HG0507080.1"/>
    <property type="gene ID" value="HORVU.MOREX.r2.6HG0507080"/>
</dbReference>
<sequence length="388" mass="43879">MPLGRRPDGSEGGSRQLEVDPDPRTRPRDGSEGGPPRLEVDSDLRTTNRQLSPAQYIDELLDKAPLLQRRGRTDLTASSGTAVSGTAEILPPSSPVFALTPARLTIKYYVRVDLCGFFHTYPTLSGPFQSLQEVQDAINSEHAKQCEMMCMDGLSMIERKVRHALYWPNGIRRNTLEAQAVEKSRRPEVWMIKALLDKYNDDNNLSEDLAYELIDILRAKAIREPKGSLYRFYYHINLMIKTKGDDDGVGNLFFAEVTQKDNKEYALSRICMLQSDDNGQCYGCTCTGRVDMNHPSDENYRHGDPNTPLPCGGFVDADLIARMSEWTAIYNEDELKEQEDRVRLECKMLYDPDFARGKEDPKADVDGQRRMEKYVVPARRLLISGGGV</sequence>